<dbReference type="AlphaFoldDB" id="A0A9P4NDD4"/>
<dbReference type="Proteomes" id="UP000800093">
    <property type="component" value="Unassembled WGS sequence"/>
</dbReference>
<reference evidence="2" key="1">
    <citation type="journal article" date="2020" name="Stud. Mycol.">
        <title>101 Dothideomycetes genomes: A test case for predicting lifestyles and emergence of pathogens.</title>
        <authorList>
            <person name="Haridas S."/>
            <person name="Albert R."/>
            <person name="Binder M."/>
            <person name="Bloem J."/>
            <person name="LaButti K."/>
            <person name="Salamov A."/>
            <person name="Andreopoulos B."/>
            <person name="Baker S."/>
            <person name="Barry K."/>
            <person name="Bills G."/>
            <person name="Bluhm B."/>
            <person name="Cannon C."/>
            <person name="Castanera R."/>
            <person name="Culley D."/>
            <person name="Daum C."/>
            <person name="Ezra D."/>
            <person name="Gonzalez J."/>
            <person name="Henrissat B."/>
            <person name="Kuo A."/>
            <person name="Liang C."/>
            <person name="Lipzen A."/>
            <person name="Lutzoni F."/>
            <person name="Magnuson J."/>
            <person name="Mondo S."/>
            <person name="Nolan M."/>
            <person name="Ohm R."/>
            <person name="Pangilinan J."/>
            <person name="Park H.-J."/>
            <person name="Ramirez L."/>
            <person name="Alfaro M."/>
            <person name="Sun H."/>
            <person name="Tritt A."/>
            <person name="Yoshinaga Y."/>
            <person name="Zwiers L.-H."/>
            <person name="Turgeon B."/>
            <person name="Goodwin S."/>
            <person name="Spatafora J."/>
            <person name="Crous P."/>
            <person name="Grigoriev I."/>
        </authorList>
    </citation>
    <scope>NUCLEOTIDE SEQUENCE [LARGE SCALE GENOMIC DNA]</scope>
    <source>
        <strain evidence="2">CBS 304.66</strain>
    </source>
</reference>
<dbReference type="EMBL" id="ML986578">
    <property type="protein sequence ID" value="KAF2271066.1"/>
    <property type="molecule type" value="Genomic_DNA"/>
</dbReference>
<evidence type="ECO:0000313" key="2">
    <source>
        <dbReference type="Proteomes" id="UP000800093"/>
    </source>
</evidence>
<evidence type="ECO:0000313" key="1">
    <source>
        <dbReference type="EMBL" id="KAF2271066.1"/>
    </source>
</evidence>
<name>A0A9P4NDD4_9PLEO</name>
<accession>A0A9P4NDD4</accession>
<organism evidence="1 2">
    <name type="scientific">Lojkania enalia</name>
    <dbReference type="NCBI Taxonomy" id="147567"/>
    <lineage>
        <taxon>Eukaryota</taxon>
        <taxon>Fungi</taxon>
        <taxon>Dikarya</taxon>
        <taxon>Ascomycota</taxon>
        <taxon>Pezizomycotina</taxon>
        <taxon>Dothideomycetes</taxon>
        <taxon>Pleosporomycetidae</taxon>
        <taxon>Pleosporales</taxon>
        <taxon>Pleosporales incertae sedis</taxon>
        <taxon>Lojkania</taxon>
    </lineage>
</organism>
<gene>
    <name evidence="1" type="ORF">CC78DRAFT_573443</name>
</gene>
<keyword evidence="2" id="KW-1185">Reference proteome</keyword>
<protein>
    <submittedName>
        <fullName evidence="1">Uncharacterized protein</fullName>
    </submittedName>
</protein>
<sequence length="235" mass="25414">MTDTGYRRRARCGVKGIERWDRRNQAPAAAGATTFRQRGKSVGLHASMMGGRITGRGDGLPAAPSGAPSRLTRGWLHGAHGGRYPDPVPRALQRFQSAGACRAPPPKIEEGRMPPVPLVFPSPAPPSPSSSAHDACYTNHTIGLRFLRACKQHVPPAPKGRLSQPSPLADPGPWPAVKHSRLLTITFLTTPFPSSSLIFTTRAPNSRISNIYTVIIPPFRPLGVLWLSEEPHQPL</sequence>
<proteinExistence type="predicted"/>
<comment type="caution">
    <text evidence="1">The sequence shown here is derived from an EMBL/GenBank/DDBJ whole genome shotgun (WGS) entry which is preliminary data.</text>
</comment>